<evidence type="ECO:0000256" key="1">
    <source>
        <dbReference type="ARBA" id="ARBA00023125"/>
    </source>
</evidence>
<feature type="modified residue" description="4-aspartylphosphate" evidence="2">
    <location>
        <position position="103"/>
    </location>
</feature>
<dbReference type="GO" id="GO:0006355">
    <property type="term" value="P:regulation of DNA-templated transcription"/>
    <property type="evidence" value="ECO:0007669"/>
    <property type="project" value="TreeGrafter"/>
</dbReference>
<dbReference type="PROSITE" id="PS50110">
    <property type="entry name" value="RESPONSE_REGULATORY"/>
    <property type="match status" value="1"/>
</dbReference>
<dbReference type="PROSITE" id="PS50930">
    <property type="entry name" value="HTH_LYTTR"/>
    <property type="match status" value="1"/>
</dbReference>
<dbReference type="GO" id="GO:0000976">
    <property type="term" value="F:transcription cis-regulatory region binding"/>
    <property type="evidence" value="ECO:0007669"/>
    <property type="project" value="TreeGrafter"/>
</dbReference>
<dbReference type="Pfam" id="PF00072">
    <property type="entry name" value="Response_reg"/>
    <property type="match status" value="1"/>
</dbReference>
<dbReference type="SUPFAM" id="SSF52172">
    <property type="entry name" value="CheY-like"/>
    <property type="match status" value="1"/>
</dbReference>
<evidence type="ECO:0000259" key="4">
    <source>
        <dbReference type="PROSITE" id="PS50930"/>
    </source>
</evidence>
<sequence>MKTEKPSAPVSSCMYHISTNTCKKKSKQFICNKLQTTEYPFLMTNRPSLYSCIIVEDEELPRLSLKAKLETYHPDIRILDMCADGDTALESILRHKPQLLFLDIQLPGKDSLWLLEQLQTALPQMPRIIFTTAFTDSKYLLKAIKFSAVDYLNKPVNIAELASAVEKAKKRIREEESAKNHPEKEVYTFRTLHSRLILSEADIVYIQADGNYAQIKLLQGKDELIFERLGEIEKKLDPEIFIRVSRSLIINRNYVRKLNTKEPSCTLVTPIESYTVSIPKGACEELRDKLL</sequence>
<dbReference type="PANTHER" id="PTHR48111:SF69">
    <property type="entry name" value="RESPONSE REGULATOR RECEIVER"/>
    <property type="match status" value="1"/>
</dbReference>
<dbReference type="AlphaFoldDB" id="A0A3P1XNN9"/>
<evidence type="ECO:0000313" key="5">
    <source>
        <dbReference type="EMBL" id="RRD60081.1"/>
    </source>
</evidence>
<dbReference type="PANTHER" id="PTHR48111">
    <property type="entry name" value="REGULATOR OF RPOS"/>
    <property type="match status" value="1"/>
</dbReference>
<dbReference type="OrthoDB" id="1116664at2"/>
<reference evidence="5 6" key="1">
    <citation type="submission" date="2018-11" db="EMBL/GenBank/DDBJ databases">
        <title>Genomes From Bacteria Associated with the Canine Oral Cavity: a Test Case for Automated Genome-Based Taxonomic Assignment.</title>
        <authorList>
            <person name="Coil D.A."/>
            <person name="Jospin G."/>
            <person name="Darling A.E."/>
            <person name="Wallis C."/>
            <person name="Davis I.J."/>
            <person name="Harris S."/>
            <person name="Eisen J.A."/>
            <person name="Holcombe L.J."/>
            <person name="O'Flynn C."/>
        </authorList>
    </citation>
    <scope>NUCLEOTIDE SEQUENCE [LARGE SCALE GENOMIC DNA]</scope>
    <source>
        <strain evidence="5 6">OH2617_COT-023</strain>
    </source>
</reference>
<dbReference type="InterPro" id="IPR011006">
    <property type="entry name" value="CheY-like_superfamily"/>
</dbReference>
<dbReference type="GO" id="GO:0000156">
    <property type="term" value="F:phosphorelay response regulator activity"/>
    <property type="evidence" value="ECO:0007669"/>
    <property type="project" value="TreeGrafter"/>
</dbReference>
<dbReference type="Gene3D" id="3.40.50.2300">
    <property type="match status" value="1"/>
</dbReference>
<protein>
    <submittedName>
        <fullName evidence="5">DNA-binding response regulator</fullName>
    </submittedName>
</protein>
<keyword evidence="1 5" id="KW-0238">DNA-binding</keyword>
<accession>A0A3P1XNN9</accession>
<proteinExistence type="predicted"/>
<dbReference type="SMART" id="SM00850">
    <property type="entry name" value="LytTR"/>
    <property type="match status" value="1"/>
</dbReference>
<dbReference type="SMART" id="SM00448">
    <property type="entry name" value="REC"/>
    <property type="match status" value="1"/>
</dbReference>
<name>A0A3P1XNN9_TANFO</name>
<dbReference type="Gene3D" id="2.40.50.1020">
    <property type="entry name" value="LytTr DNA-binding domain"/>
    <property type="match status" value="1"/>
</dbReference>
<keyword evidence="2" id="KW-0597">Phosphoprotein</keyword>
<dbReference type="InterPro" id="IPR001789">
    <property type="entry name" value="Sig_transdc_resp-reg_receiver"/>
</dbReference>
<dbReference type="Pfam" id="PF04397">
    <property type="entry name" value="LytTR"/>
    <property type="match status" value="1"/>
</dbReference>
<dbReference type="GO" id="GO:0032993">
    <property type="term" value="C:protein-DNA complex"/>
    <property type="evidence" value="ECO:0007669"/>
    <property type="project" value="TreeGrafter"/>
</dbReference>
<evidence type="ECO:0000313" key="6">
    <source>
        <dbReference type="Proteomes" id="UP000278609"/>
    </source>
</evidence>
<evidence type="ECO:0000256" key="2">
    <source>
        <dbReference type="PROSITE-ProRule" id="PRU00169"/>
    </source>
</evidence>
<feature type="domain" description="Response regulatory" evidence="3">
    <location>
        <begin position="51"/>
        <end position="169"/>
    </location>
</feature>
<evidence type="ECO:0000259" key="3">
    <source>
        <dbReference type="PROSITE" id="PS50110"/>
    </source>
</evidence>
<comment type="caution">
    <text evidence="5">The sequence shown here is derived from an EMBL/GenBank/DDBJ whole genome shotgun (WGS) entry which is preliminary data.</text>
</comment>
<feature type="domain" description="HTH LytTR-type" evidence="4">
    <location>
        <begin position="187"/>
        <end position="291"/>
    </location>
</feature>
<gene>
    <name evidence="5" type="ORF">EII40_08090</name>
</gene>
<dbReference type="Proteomes" id="UP000278609">
    <property type="component" value="Unassembled WGS sequence"/>
</dbReference>
<dbReference type="InterPro" id="IPR007492">
    <property type="entry name" value="LytTR_DNA-bd_dom"/>
</dbReference>
<organism evidence="5 6">
    <name type="scientific">Tannerella forsythia</name>
    <name type="common">Bacteroides forsythus</name>
    <dbReference type="NCBI Taxonomy" id="28112"/>
    <lineage>
        <taxon>Bacteria</taxon>
        <taxon>Pseudomonadati</taxon>
        <taxon>Bacteroidota</taxon>
        <taxon>Bacteroidia</taxon>
        <taxon>Bacteroidales</taxon>
        <taxon>Tannerellaceae</taxon>
        <taxon>Tannerella</taxon>
    </lineage>
</organism>
<dbReference type="InterPro" id="IPR039420">
    <property type="entry name" value="WalR-like"/>
</dbReference>
<dbReference type="GO" id="GO:0005829">
    <property type="term" value="C:cytosol"/>
    <property type="evidence" value="ECO:0007669"/>
    <property type="project" value="TreeGrafter"/>
</dbReference>
<dbReference type="EMBL" id="RQYS01000031">
    <property type="protein sequence ID" value="RRD60081.1"/>
    <property type="molecule type" value="Genomic_DNA"/>
</dbReference>